<sequence>MKLNKLINCVIGYKKEKKRLGRGIGSGTGKTCGKGHKGQKARSGKKLKRGFEGGQLPLKRTIPKMGFVSRKYGGSEEVRFCDLSRLQRKLIDIDALKTAKLIKKNTKSVKLIKSGKVKNKKVDIINIRGLTVTNGVRKIIEKFGGKIEIK</sequence>
<organism evidence="7 8">
    <name type="scientific">Candidatus Portiera aleyrodidarum MED</name>
    <name type="common">Bemisia tabaci</name>
    <dbReference type="NCBI Taxonomy" id="1163752"/>
    <lineage>
        <taxon>Bacteria</taxon>
        <taxon>Pseudomonadati</taxon>
        <taxon>Pseudomonadota</taxon>
        <taxon>Gammaproteobacteria</taxon>
        <taxon>Candidatus Johnevansiales</taxon>
        <taxon>Candidatus Johnevansiaceae</taxon>
        <taxon>Candidatus Portiera</taxon>
    </lineage>
</organism>
<comment type="subunit">
    <text evidence="4">Part of the 50S ribosomal subunit.</text>
</comment>
<keyword evidence="4" id="KW-0699">rRNA-binding</keyword>
<dbReference type="RefSeq" id="WP_014895008.1">
    <property type="nucleotide sequence ID" value="NZ_CP007563.1"/>
</dbReference>
<dbReference type="InterPro" id="IPR036227">
    <property type="entry name" value="Ribosomal_uL15/eL18_sf"/>
</dbReference>
<evidence type="ECO:0000313" key="7">
    <source>
        <dbReference type="EMBL" id="AJF24040.1"/>
    </source>
</evidence>
<evidence type="ECO:0000256" key="5">
    <source>
        <dbReference type="SAM" id="MobiDB-lite"/>
    </source>
</evidence>
<dbReference type="SUPFAM" id="SSF52080">
    <property type="entry name" value="Ribosomal proteins L15p and L18e"/>
    <property type="match status" value="1"/>
</dbReference>
<dbReference type="GO" id="GO:0022625">
    <property type="term" value="C:cytosolic large ribosomal subunit"/>
    <property type="evidence" value="ECO:0007669"/>
    <property type="project" value="TreeGrafter"/>
</dbReference>
<keyword evidence="2 4" id="KW-0689">Ribosomal protein</keyword>
<dbReference type="GO" id="GO:0006412">
    <property type="term" value="P:translation"/>
    <property type="evidence" value="ECO:0007669"/>
    <property type="project" value="UniProtKB-UniRule"/>
</dbReference>
<evidence type="ECO:0000256" key="1">
    <source>
        <dbReference type="ARBA" id="ARBA00007320"/>
    </source>
</evidence>
<dbReference type="InterPro" id="IPR005749">
    <property type="entry name" value="Ribosomal_uL15_bac-type"/>
</dbReference>
<dbReference type="InterPro" id="IPR030878">
    <property type="entry name" value="Ribosomal_uL15"/>
</dbReference>
<dbReference type="GeneID" id="66279960"/>
<feature type="region of interest" description="Disordered" evidence="5">
    <location>
        <begin position="24"/>
        <end position="43"/>
    </location>
</feature>
<comment type="similarity">
    <text evidence="1 4">Belongs to the universal ribosomal protein uL15 family.</text>
</comment>
<gene>
    <name evidence="4" type="primary">rplO</name>
    <name evidence="7" type="ORF">O3E_00565</name>
</gene>
<dbReference type="GO" id="GO:0019843">
    <property type="term" value="F:rRNA binding"/>
    <property type="evidence" value="ECO:0007669"/>
    <property type="project" value="UniProtKB-UniRule"/>
</dbReference>
<keyword evidence="4" id="KW-0694">RNA-binding</keyword>
<dbReference type="Gene3D" id="3.100.10.10">
    <property type="match status" value="1"/>
</dbReference>
<evidence type="ECO:0000256" key="2">
    <source>
        <dbReference type="ARBA" id="ARBA00022980"/>
    </source>
</evidence>
<dbReference type="KEGG" id="paly:O3E_00565"/>
<protein>
    <recommendedName>
        <fullName evidence="4">Large ribosomal subunit protein uL15</fullName>
    </recommendedName>
</protein>
<dbReference type="Pfam" id="PF00828">
    <property type="entry name" value="Ribosomal_L27A"/>
    <property type="match status" value="1"/>
</dbReference>
<evidence type="ECO:0000259" key="6">
    <source>
        <dbReference type="Pfam" id="PF00828"/>
    </source>
</evidence>
<dbReference type="HAMAP" id="MF_01341">
    <property type="entry name" value="Ribosomal_uL15"/>
    <property type="match status" value="1"/>
</dbReference>
<name>A0AAU8S7F9_9GAMM</name>
<comment type="function">
    <text evidence="4">Binds to the 23S rRNA.</text>
</comment>
<feature type="domain" description="Large ribosomal subunit protein uL15/eL18" evidence="6">
    <location>
        <begin position="86"/>
        <end position="148"/>
    </location>
</feature>
<keyword evidence="3 4" id="KW-0687">Ribonucleoprotein</keyword>
<feature type="compositionally biased region" description="Basic residues" evidence="5">
    <location>
        <begin position="33"/>
        <end position="43"/>
    </location>
</feature>
<dbReference type="NCBIfam" id="TIGR01071">
    <property type="entry name" value="rplO_bact"/>
    <property type="match status" value="1"/>
</dbReference>
<dbReference type="AlphaFoldDB" id="A0AAU8S7F9"/>
<dbReference type="PANTHER" id="PTHR12934:SF11">
    <property type="entry name" value="LARGE RIBOSOMAL SUBUNIT PROTEIN UL15M"/>
    <property type="match status" value="1"/>
</dbReference>
<dbReference type="Proteomes" id="UP000031624">
    <property type="component" value="Chromosome"/>
</dbReference>
<evidence type="ECO:0000256" key="3">
    <source>
        <dbReference type="ARBA" id="ARBA00023274"/>
    </source>
</evidence>
<dbReference type="GO" id="GO:0003735">
    <property type="term" value="F:structural constituent of ribosome"/>
    <property type="evidence" value="ECO:0007669"/>
    <property type="project" value="InterPro"/>
</dbReference>
<dbReference type="PANTHER" id="PTHR12934">
    <property type="entry name" value="50S RIBOSOMAL PROTEIN L15"/>
    <property type="match status" value="1"/>
</dbReference>
<dbReference type="InterPro" id="IPR021131">
    <property type="entry name" value="Ribosomal_uL15/eL18"/>
</dbReference>
<accession>A0AAU8S7F9</accession>
<evidence type="ECO:0000256" key="4">
    <source>
        <dbReference type="HAMAP-Rule" id="MF_01341"/>
    </source>
</evidence>
<reference evidence="7 8" key="1">
    <citation type="submission" date="2014-04" db="EMBL/GenBank/DDBJ databases">
        <title>Genome reduction and metabolic complementation of the dual endosymbionts in the whitefly Bemisia tabaci.</title>
        <authorList>
            <person name="Rao Q."/>
            <person name="Rollat-Farnier P.-A."/>
            <person name="Zhang Z.-X."/>
            <person name="Santos-Garcia D."/>
            <person name="Silva F.J."/>
            <person name="Moya A."/>
            <person name="Zhu D.-T."/>
            <person name="Klein C.C."/>
            <person name="Vavre F."/>
            <person name="Sagot M.-F."/>
            <person name="Liu S.-S."/>
            <person name="Mouton L."/>
            <person name="Wang X.-W."/>
        </authorList>
    </citation>
    <scope>NUCLEOTIDE SEQUENCE [LARGE SCALE GENOMIC DNA]</scope>
    <source>
        <strain evidence="7 8">BT-Q</strain>
    </source>
</reference>
<proteinExistence type="inferred from homology"/>
<evidence type="ECO:0000313" key="8">
    <source>
        <dbReference type="Proteomes" id="UP000031624"/>
    </source>
</evidence>
<dbReference type="EMBL" id="CP007563">
    <property type="protein sequence ID" value="AJF24040.1"/>
    <property type="molecule type" value="Genomic_DNA"/>
</dbReference>